<evidence type="ECO:0000256" key="7">
    <source>
        <dbReference type="ARBA" id="ARBA00022722"/>
    </source>
</evidence>
<dbReference type="STRING" id="98765.A0A2R6NIU8"/>
<name>A0A2R6NIU8_9APHY</name>
<evidence type="ECO:0000313" key="16">
    <source>
        <dbReference type="Proteomes" id="UP000186601"/>
    </source>
</evidence>
<reference evidence="15 16" key="1">
    <citation type="submission" date="2018-02" db="EMBL/GenBank/DDBJ databases">
        <title>Genome sequence of the basidiomycete white-rot fungus Phlebia centrifuga.</title>
        <authorList>
            <person name="Granchi Z."/>
            <person name="Peng M."/>
            <person name="de Vries R.P."/>
            <person name="Hilden K."/>
            <person name="Makela M.R."/>
            <person name="Grigoriev I."/>
            <person name="Riley R."/>
        </authorList>
    </citation>
    <scope>NUCLEOTIDE SEQUENCE [LARGE SCALE GENOMIC DNA]</scope>
    <source>
        <strain evidence="15 16">FBCC195</strain>
    </source>
</reference>
<dbReference type="InterPro" id="IPR039637">
    <property type="entry name" value="CNOT7/CNOT8/Pop2"/>
</dbReference>
<gene>
    <name evidence="15" type="ORF">PHLCEN_2v12132</name>
</gene>
<dbReference type="EC" id="3.1.13.4" evidence="5"/>
<dbReference type="PANTHER" id="PTHR10797">
    <property type="entry name" value="CCR4-NOT TRANSCRIPTION COMPLEX SUBUNIT"/>
    <property type="match status" value="1"/>
</dbReference>
<dbReference type="AlphaFoldDB" id="A0A2R6NIU8"/>
<keyword evidence="11" id="KW-0694">RNA-binding</keyword>
<dbReference type="Pfam" id="PF04857">
    <property type="entry name" value="CAF1"/>
    <property type="match status" value="2"/>
</dbReference>
<comment type="similarity">
    <text evidence="4">Belongs to the CAF1 family.</text>
</comment>
<evidence type="ECO:0000256" key="10">
    <source>
        <dbReference type="ARBA" id="ARBA00022839"/>
    </source>
</evidence>
<keyword evidence="13" id="KW-0804">Transcription</keyword>
<dbReference type="SUPFAM" id="SSF53098">
    <property type="entry name" value="Ribonuclease H-like"/>
    <property type="match status" value="1"/>
</dbReference>
<evidence type="ECO:0000256" key="9">
    <source>
        <dbReference type="ARBA" id="ARBA00022801"/>
    </source>
</evidence>
<evidence type="ECO:0000256" key="8">
    <source>
        <dbReference type="ARBA" id="ARBA00022723"/>
    </source>
</evidence>
<keyword evidence="10" id="KW-0269">Exonuclease</keyword>
<dbReference type="GO" id="GO:0003723">
    <property type="term" value="F:RNA binding"/>
    <property type="evidence" value="ECO:0007669"/>
    <property type="project" value="UniProtKB-KW"/>
</dbReference>
<evidence type="ECO:0000256" key="1">
    <source>
        <dbReference type="ARBA" id="ARBA00001663"/>
    </source>
</evidence>
<dbReference type="GO" id="GO:0030014">
    <property type="term" value="C:CCR4-NOT complex"/>
    <property type="evidence" value="ECO:0007669"/>
    <property type="project" value="InterPro"/>
</dbReference>
<dbReference type="Proteomes" id="UP000186601">
    <property type="component" value="Unassembled WGS sequence"/>
</dbReference>
<evidence type="ECO:0000256" key="12">
    <source>
        <dbReference type="ARBA" id="ARBA00023015"/>
    </source>
</evidence>
<evidence type="ECO:0000256" key="2">
    <source>
        <dbReference type="ARBA" id="ARBA00004123"/>
    </source>
</evidence>
<dbReference type="InterPro" id="IPR012337">
    <property type="entry name" value="RNaseH-like_sf"/>
</dbReference>
<keyword evidence="12" id="KW-0805">Transcription regulation</keyword>
<dbReference type="InterPro" id="IPR006941">
    <property type="entry name" value="RNase_CAF1"/>
</dbReference>
<accession>A0A2R6NIU8</accession>
<evidence type="ECO:0000256" key="11">
    <source>
        <dbReference type="ARBA" id="ARBA00022884"/>
    </source>
</evidence>
<dbReference type="GO" id="GO:0005737">
    <property type="term" value="C:cytoplasm"/>
    <property type="evidence" value="ECO:0007669"/>
    <property type="project" value="UniProtKB-SubCell"/>
</dbReference>
<keyword evidence="8" id="KW-0479">Metal-binding</keyword>
<keyword evidence="16" id="KW-1185">Reference proteome</keyword>
<evidence type="ECO:0000256" key="5">
    <source>
        <dbReference type="ARBA" id="ARBA00012161"/>
    </source>
</evidence>
<comment type="catalytic activity">
    <reaction evidence="1">
        <text>Exonucleolytic cleavage of poly(A) to 5'-AMP.</text>
        <dbReference type="EC" id="3.1.13.4"/>
    </reaction>
</comment>
<sequence>MTNRRRTVDAATCHFSLIPTTKSTKTTTPTSSWAEYKKYGHRSSKQKCETYVIQSTDIPTLQWSLSISPHSLETSRNSYHPQDTEFPGVVARPIGSFKTSSDYHYQTMRCNVDLLKIIQVGLTLADEDGNFPQDVSTWQFNFHFSVNDDMYAPESIELLQKSGIDLQRHEEMGIEPNDFAELMITSGLVLMEDTKWISFHSGYDFGYFVKLLTAESLPTSEELFFEKLRKWFPTVYDIKFMMRACKVLKGGLQDVADDLGVYQSPISLAKD</sequence>
<dbReference type="Gene3D" id="3.30.420.10">
    <property type="entry name" value="Ribonuclease H-like superfamily/Ribonuclease H"/>
    <property type="match status" value="1"/>
</dbReference>
<keyword evidence="14" id="KW-0539">Nucleus</keyword>
<dbReference type="EMBL" id="MLYV02001230">
    <property type="protein sequence ID" value="PSR71922.1"/>
    <property type="molecule type" value="Genomic_DNA"/>
</dbReference>
<keyword evidence="9" id="KW-0378">Hydrolase</keyword>
<dbReference type="GO" id="GO:0004535">
    <property type="term" value="F:poly(A)-specific ribonuclease activity"/>
    <property type="evidence" value="ECO:0007669"/>
    <property type="project" value="UniProtKB-EC"/>
</dbReference>
<keyword evidence="6" id="KW-0963">Cytoplasm</keyword>
<dbReference type="InterPro" id="IPR036397">
    <property type="entry name" value="RNaseH_sf"/>
</dbReference>
<proteinExistence type="inferred from homology"/>
<evidence type="ECO:0000256" key="6">
    <source>
        <dbReference type="ARBA" id="ARBA00022490"/>
    </source>
</evidence>
<comment type="subcellular location">
    <subcellularLocation>
        <location evidence="3">Cytoplasm</location>
    </subcellularLocation>
    <subcellularLocation>
        <location evidence="2">Nucleus</location>
    </subcellularLocation>
</comment>
<evidence type="ECO:0000313" key="15">
    <source>
        <dbReference type="EMBL" id="PSR71922.1"/>
    </source>
</evidence>
<evidence type="ECO:0000256" key="3">
    <source>
        <dbReference type="ARBA" id="ARBA00004496"/>
    </source>
</evidence>
<evidence type="ECO:0000256" key="4">
    <source>
        <dbReference type="ARBA" id="ARBA00008372"/>
    </source>
</evidence>
<dbReference type="GO" id="GO:0005634">
    <property type="term" value="C:nucleus"/>
    <property type="evidence" value="ECO:0007669"/>
    <property type="project" value="UniProtKB-SubCell"/>
</dbReference>
<organism evidence="15 16">
    <name type="scientific">Hermanssonia centrifuga</name>
    <dbReference type="NCBI Taxonomy" id="98765"/>
    <lineage>
        <taxon>Eukaryota</taxon>
        <taxon>Fungi</taxon>
        <taxon>Dikarya</taxon>
        <taxon>Basidiomycota</taxon>
        <taxon>Agaricomycotina</taxon>
        <taxon>Agaricomycetes</taxon>
        <taxon>Polyporales</taxon>
        <taxon>Meruliaceae</taxon>
        <taxon>Hermanssonia</taxon>
    </lineage>
</organism>
<protein>
    <recommendedName>
        <fullName evidence="5">poly(A)-specific ribonuclease</fullName>
        <ecNumber evidence="5">3.1.13.4</ecNumber>
    </recommendedName>
</protein>
<comment type="caution">
    <text evidence="15">The sequence shown here is derived from an EMBL/GenBank/DDBJ whole genome shotgun (WGS) entry which is preliminary data.</text>
</comment>
<dbReference type="GO" id="GO:0046872">
    <property type="term" value="F:metal ion binding"/>
    <property type="evidence" value="ECO:0007669"/>
    <property type="project" value="UniProtKB-KW"/>
</dbReference>
<evidence type="ECO:0000256" key="14">
    <source>
        <dbReference type="ARBA" id="ARBA00023242"/>
    </source>
</evidence>
<keyword evidence="7" id="KW-0540">Nuclease</keyword>
<evidence type="ECO:0000256" key="13">
    <source>
        <dbReference type="ARBA" id="ARBA00023163"/>
    </source>
</evidence>
<dbReference type="OrthoDB" id="1164111at2759"/>